<dbReference type="EMBL" id="JAASRS010000001">
    <property type="protein sequence ID" value="NIK15205.1"/>
    <property type="molecule type" value="Genomic_DNA"/>
</dbReference>
<name>A0A846MIR6_9BACL</name>
<sequence length="52" mass="6242">MQILYRGKPYIDETNDVVRLTSVEKKNGRYIILEFSKDLSSESFKQKLRQYI</sequence>
<comment type="caution">
    <text evidence="1">The sequence shown here is derived from an EMBL/GenBank/DDBJ whole genome shotgun (WGS) entry which is preliminary data.</text>
</comment>
<dbReference type="Proteomes" id="UP000532769">
    <property type="component" value="Unassembled WGS sequence"/>
</dbReference>
<protein>
    <submittedName>
        <fullName evidence="1">Uncharacterized protein</fullName>
    </submittedName>
</protein>
<gene>
    <name evidence="1" type="ORF">BDD39_001715</name>
</gene>
<evidence type="ECO:0000313" key="1">
    <source>
        <dbReference type="EMBL" id="NIK15205.1"/>
    </source>
</evidence>
<organism evidence="1 2">
    <name type="scientific">Saccharococcus thermophilus</name>
    <dbReference type="NCBI Taxonomy" id="29396"/>
    <lineage>
        <taxon>Bacteria</taxon>
        <taxon>Bacillati</taxon>
        <taxon>Bacillota</taxon>
        <taxon>Bacilli</taxon>
        <taxon>Bacillales</taxon>
        <taxon>Anoxybacillaceae</taxon>
        <taxon>Saccharococcus</taxon>
    </lineage>
</organism>
<evidence type="ECO:0000313" key="2">
    <source>
        <dbReference type="Proteomes" id="UP000532769"/>
    </source>
</evidence>
<proteinExistence type="predicted"/>
<accession>A0A846MIR6</accession>
<dbReference type="AlphaFoldDB" id="A0A846MIR6"/>
<reference evidence="1 2" key="1">
    <citation type="submission" date="2020-03" db="EMBL/GenBank/DDBJ databases">
        <title>Genomic Encyclopedia of Archaeal and Bacterial Type Strains, Phase II (KMG-II): from individual species to whole genera.</title>
        <authorList>
            <person name="Goeker M."/>
        </authorList>
    </citation>
    <scope>NUCLEOTIDE SEQUENCE [LARGE SCALE GENOMIC DNA]</scope>
    <source>
        <strain evidence="1 2">DSM 4749</strain>
    </source>
</reference>
<keyword evidence="2" id="KW-1185">Reference proteome</keyword>